<sequence>MAFQFFVKINENEEEKCVFKIFEIEEEIKLIKELKKGIKIYIGETNFEDEKDGEIKIVEMFEKNNEKDKVDEIVGIIKPLFKDDEIFEENFVEEN</sequence>
<proteinExistence type="predicted"/>
<protein>
    <submittedName>
        <fullName evidence="2">Uncharacterized protein</fullName>
    </submittedName>
</protein>
<dbReference type="AlphaFoldDB" id="A0A1I8C1Q5"/>
<reference evidence="2" key="1">
    <citation type="submission" date="2016-11" db="UniProtKB">
        <authorList>
            <consortium name="WormBaseParasite"/>
        </authorList>
    </citation>
    <scope>IDENTIFICATION</scope>
</reference>
<name>A0A1I8C1Q5_MELHA</name>
<dbReference type="WBParaSite" id="MhA1_Contig985.frz3.gene13">
    <property type="protein sequence ID" value="MhA1_Contig985.frz3.gene13"/>
    <property type="gene ID" value="MhA1_Contig985.frz3.gene13"/>
</dbReference>
<keyword evidence="1" id="KW-1185">Reference proteome</keyword>
<evidence type="ECO:0000313" key="1">
    <source>
        <dbReference type="Proteomes" id="UP000095281"/>
    </source>
</evidence>
<accession>A0A1I8C1Q5</accession>
<evidence type="ECO:0000313" key="2">
    <source>
        <dbReference type="WBParaSite" id="MhA1_Contig985.frz3.gene13"/>
    </source>
</evidence>
<dbReference type="Proteomes" id="UP000095281">
    <property type="component" value="Unplaced"/>
</dbReference>
<organism evidence="1 2">
    <name type="scientific">Meloidogyne hapla</name>
    <name type="common">Root-knot nematode worm</name>
    <dbReference type="NCBI Taxonomy" id="6305"/>
    <lineage>
        <taxon>Eukaryota</taxon>
        <taxon>Metazoa</taxon>
        <taxon>Ecdysozoa</taxon>
        <taxon>Nematoda</taxon>
        <taxon>Chromadorea</taxon>
        <taxon>Rhabditida</taxon>
        <taxon>Tylenchina</taxon>
        <taxon>Tylenchomorpha</taxon>
        <taxon>Tylenchoidea</taxon>
        <taxon>Meloidogynidae</taxon>
        <taxon>Meloidogyninae</taxon>
        <taxon>Meloidogyne</taxon>
    </lineage>
</organism>